<dbReference type="Gene3D" id="3.40.1350.10">
    <property type="match status" value="1"/>
</dbReference>
<dbReference type="EMBL" id="JBBMFN010000027">
    <property type="protein sequence ID" value="MEQ2466453.1"/>
    <property type="molecule type" value="Genomic_DNA"/>
</dbReference>
<comment type="caution">
    <text evidence="1">The sequence shown here is derived from an EMBL/GenBank/DDBJ whole genome shotgun (WGS) entry which is preliminary data.</text>
</comment>
<organism evidence="1 2">
    <name type="scientific">Niallia hominis</name>
    <dbReference type="NCBI Taxonomy" id="3133173"/>
    <lineage>
        <taxon>Bacteria</taxon>
        <taxon>Bacillati</taxon>
        <taxon>Bacillota</taxon>
        <taxon>Bacilli</taxon>
        <taxon>Bacillales</taxon>
        <taxon>Bacillaceae</taxon>
        <taxon>Niallia</taxon>
    </lineage>
</organism>
<name>A0ABV1EZB3_9BACI</name>
<dbReference type="GO" id="GO:0004519">
    <property type="term" value="F:endonuclease activity"/>
    <property type="evidence" value="ECO:0007669"/>
    <property type="project" value="UniProtKB-KW"/>
</dbReference>
<dbReference type="Proteomes" id="UP001465426">
    <property type="component" value="Unassembled WGS sequence"/>
</dbReference>
<keyword evidence="1" id="KW-0255">Endonuclease</keyword>
<proteinExistence type="predicted"/>
<gene>
    <name evidence="1" type="ORF">WMO63_12325</name>
</gene>
<keyword evidence="1" id="KW-0540">Nuclease</keyword>
<keyword evidence="1" id="KW-0378">Hydrolase</keyword>
<keyword evidence="2" id="KW-1185">Reference proteome</keyword>
<dbReference type="RefSeq" id="WP_031537994.1">
    <property type="nucleotide sequence ID" value="NZ_JBBMFN010000027.1"/>
</dbReference>
<sequence>MAGYVFNLNNMKSLEKIINNGIYSTNLTEPTNNRWLAHHEGTLTDYLTMKEGDNVYFFIKRKIYGIGILKNIKNDCKFLNYPDADIPKIPIYGYIKDSLLLDESENSINNRFICSFYPYPCFFEKGIDMDDVLASNPDKFRILRAFWKVSFIKIDEEENKALRDIILKRNEEYLNIGQGKFSFSESLRNSIKHKLSDKYSLTSENILKYSSKEDYIRHEMAIEAHIADIITNNKESIFGKWDYISHQVIASPFKPIDYMDKMDMFGYRNIEGFDTISKYLLIEIKRDGANKEAINQVMKYVDWINQEYSHGDYSMIEAFLVAYDFPEEVIKERENICKRNYIKGRRPTESAEWRNVRFIKYKYDKNTNRLVFEEV</sequence>
<evidence type="ECO:0000313" key="1">
    <source>
        <dbReference type="EMBL" id="MEQ2466453.1"/>
    </source>
</evidence>
<reference evidence="1 2" key="1">
    <citation type="submission" date="2024-03" db="EMBL/GenBank/DDBJ databases">
        <title>Human intestinal bacterial collection.</title>
        <authorList>
            <person name="Pauvert C."/>
            <person name="Hitch T.C.A."/>
            <person name="Clavel T."/>
        </authorList>
    </citation>
    <scope>NUCLEOTIDE SEQUENCE [LARGE SCALE GENOMIC DNA]</scope>
    <source>
        <strain evidence="1 2">CLA-SR-H024</strain>
    </source>
</reference>
<evidence type="ECO:0000313" key="2">
    <source>
        <dbReference type="Proteomes" id="UP001465426"/>
    </source>
</evidence>
<dbReference type="InterPro" id="IPR011856">
    <property type="entry name" value="tRNA_endonuc-like_dom_sf"/>
</dbReference>
<accession>A0ABV1EZB3</accession>
<protein>
    <submittedName>
        <fullName evidence="1">Endonuclease NucS</fullName>
    </submittedName>
</protein>